<evidence type="ECO:0000256" key="7">
    <source>
        <dbReference type="ARBA" id="ARBA00023242"/>
    </source>
</evidence>
<dbReference type="PANTHER" id="PTHR47782">
    <property type="entry name" value="ZN(II)2CYS6 TRANSCRIPTION FACTOR (EUROFUNG)-RELATED"/>
    <property type="match status" value="1"/>
</dbReference>
<dbReference type="PROSITE" id="PS00463">
    <property type="entry name" value="ZN2_CY6_FUNGAL_1"/>
    <property type="match status" value="1"/>
</dbReference>
<dbReference type="Pfam" id="PF00172">
    <property type="entry name" value="Zn_clus"/>
    <property type="match status" value="1"/>
</dbReference>
<evidence type="ECO:0000259" key="9">
    <source>
        <dbReference type="PROSITE" id="PS50048"/>
    </source>
</evidence>
<reference evidence="10 11" key="1">
    <citation type="journal article" date="2019" name="Mol. Biol. Evol.">
        <title>Blast fungal genomes show frequent chromosomal changes, gene gains and losses, and effector gene turnover.</title>
        <authorList>
            <person name="Gomez Luciano L.B."/>
            <person name="Jason Tsai I."/>
            <person name="Chuma I."/>
            <person name="Tosa Y."/>
            <person name="Chen Y.H."/>
            <person name="Li J.Y."/>
            <person name="Li M.Y."/>
            <person name="Jade Lu M.Y."/>
            <person name="Nakayashiki H."/>
            <person name="Li W.H."/>
        </authorList>
    </citation>
    <scope>NUCLEOTIDE SEQUENCE [LARGE SCALE GENOMIC DNA]</scope>
    <source>
        <strain evidence="10">MZ5-1-6</strain>
    </source>
</reference>
<dbReference type="GO" id="GO:0006351">
    <property type="term" value="P:DNA-templated transcription"/>
    <property type="evidence" value="ECO:0007669"/>
    <property type="project" value="InterPro"/>
</dbReference>
<dbReference type="AlphaFoldDB" id="A0A4P7MY00"/>
<dbReference type="PROSITE" id="PS50048">
    <property type="entry name" value="ZN2_CY6_FUNGAL_2"/>
    <property type="match status" value="1"/>
</dbReference>
<keyword evidence="2" id="KW-0479">Metal-binding</keyword>
<gene>
    <name evidence="10" type="ORF">PoMZ_10512</name>
</gene>
<dbReference type="GO" id="GO:0000981">
    <property type="term" value="F:DNA-binding transcription factor activity, RNA polymerase II-specific"/>
    <property type="evidence" value="ECO:0007669"/>
    <property type="project" value="InterPro"/>
</dbReference>
<keyword evidence="7" id="KW-0539">Nucleus</keyword>
<dbReference type="GO" id="GO:0045944">
    <property type="term" value="P:positive regulation of transcription by RNA polymerase II"/>
    <property type="evidence" value="ECO:0007669"/>
    <property type="project" value="TreeGrafter"/>
</dbReference>
<evidence type="ECO:0000256" key="4">
    <source>
        <dbReference type="ARBA" id="ARBA00023015"/>
    </source>
</evidence>
<keyword evidence="3" id="KW-0862">Zinc</keyword>
<evidence type="ECO:0000256" key="1">
    <source>
        <dbReference type="ARBA" id="ARBA00004123"/>
    </source>
</evidence>
<feature type="region of interest" description="Disordered" evidence="8">
    <location>
        <begin position="26"/>
        <end position="54"/>
    </location>
</feature>
<dbReference type="InterPro" id="IPR036864">
    <property type="entry name" value="Zn2-C6_fun-type_DNA-bd_sf"/>
</dbReference>
<accession>A0A4P7MY00</accession>
<dbReference type="PANTHER" id="PTHR47782:SF2">
    <property type="entry name" value="TRANSCRIPTION FACTOR, PUTATIVE (AFU_ORTHOLOGUE AFUA_4G12570)-RELATED"/>
    <property type="match status" value="1"/>
</dbReference>
<dbReference type="EMBL" id="CP034204">
    <property type="protein sequence ID" value="QBZ54803.1"/>
    <property type="molecule type" value="Genomic_DNA"/>
</dbReference>
<evidence type="ECO:0000256" key="8">
    <source>
        <dbReference type="SAM" id="MobiDB-lite"/>
    </source>
</evidence>
<dbReference type="InterPro" id="IPR001138">
    <property type="entry name" value="Zn2Cys6_DnaBD"/>
</dbReference>
<dbReference type="GO" id="GO:0043565">
    <property type="term" value="F:sequence-specific DNA binding"/>
    <property type="evidence" value="ECO:0007669"/>
    <property type="project" value="TreeGrafter"/>
</dbReference>
<evidence type="ECO:0000256" key="5">
    <source>
        <dbReference type="ARBA" id="ARBA00023125"/>
    </source>
</evidence>
<protein>
    <recommendedName>
        <fullName evidence="9">Zn(2)-C6 fungal-type domain-containing protein</fullName>
    </recommendedName>
</protein>
<evidence type="ECO:0000313" key="10">
    <source>
        <dbReference type="EMBL" id="QBZ54803.1"/>
    </source>
</evidence>
<keyword evidence="4" id="KW-0805">Transcription regulation</keyword>
<feature type="region of interest" description="Disordered" evidence="8">
    <location>
        <begin position="822"/>
        <end position="895"/>
    </location>
</feature>
<feature type="compositionally biased region" description="Basic and acidic residues" evidence="8">
    <location>
        <begin position="40"/>
        <end position="49"/>
    </location>
</feature>
<evidence type="ECO:0000313" key="11">
    <source>
        <dbReference type="Proteomes" id="UP000294847"/>
    </source>
</evidence>
<comment type="subcellular location">
    <subcellularLocation>
        <location evidence="1">Nucleus</location>
    </subcellularLocation>
</comment>
<sequence>MVNDNRRIDVCRMVLAKQLEDFLPESRDSRGTRRQLNGWKRGESRDGAKSRRSVPAVPVAPAAIEVTETLADVRNDLVSPVANLPVFVGTATFFGHSNFRDEPNSHKLLLSHDMAAMLKTSQKSCAKKFRVVPVDIGRNPSKPTSRTHLTPFNPSKLSQNRCDAAANANHLVFKGTCATCFEGVIVDFIGGFSTSTMMPRSSFSDNPLLRVSRPVSACSRCRTAKVKCDGKLPACTACEKAGRESECSAANDQFARGKERSYVAALELRVEKLERRLKFAKSRKASMALHDVDAPLAHSDDRKGSMANIHAAIYRKAARQRENSDVNALVSDFGFLSVNATAQDFEPSVSNMTFARLLLAASTADPLPEPQTDANPPRDVARGLVKYYLDNIYALHPFFPDVQLHSAVENLYHDDRRHLKHHDCWLFWMVLAIASTAQSHSCNDEYYRNGVEYVTRAMTFADMALMPGKETQIRSLLLLTQYSLFDPAHFDSWHLIGFTCRAIIDLGFHQDPSSAERIDKFKLNLRRKIFYCAYALDRCIGMMSARAFSFTDDAVNVALPSMTGVGRIPSISGTIKGPESSDPAILLFQLRQTQSHWYQTLVQSDPSVPLENAASYVWQMCHEMREWFESLPDGNEGLPTAIRQLFELELKYSYVYCIAPSSRAPTITSHARLLIFEYAVAYMNDVYDMVHPPDEKPQIVLGEVKSSPSVSAWALLTYDQALRVYFMGSQFLAVMDEMGETLLSEAPVAIPLSLPGTAPPPPMPERRGGDNLDRSLACVEKTIATLKKFGDRWNIANMLAQEFDRKSKDLCQRIEELKVLRSEQQEQQRQQLQQQQDQKPHHHQHQPHHQHNRSQTHVSTPHLQHQVPPPPQYAMPMGQHSIPPMSPPLQQHMSPSAGHISPPARGGGIQMMGAPPPHANMMPGGYSAQPHMQQAHYHHQQPFPGQLSPLPPQVQQHPPVQHHTQPAEVNWAPVDINEIMRQGGGI</sequence>
<dbReference type="SMART" id="SM00906">
    <property type="entry name" value="Fungal_trans"/>
    <property type="match status" value="1"/>
</dbReference>
<dbReference type="InterPro" id="IPR007219">
    <property type="entry name" value="XnlR_reg_dom"/>
</dbReference>
<dbReference type="Pfam" id="PF04082">
    <property type="entry name" value="Fungal_trans"/>
    <property type="match status" value="1"/>
</dbReference>
<keyword evidence="5" id="KW-0238">DNA-binding</keyword>
<evidence type="ECO:0000256" key="3">
    <source>
        <dbReference type="ARBA" id="ARBA00022833"/>
    </source>
</evidence>
<proteinExistence type="predicted"/>
<dbReference type="CDD" id="cd12148">
    <property type="entry name" value="fungal_TF_MHR"/>
    <property type="match status" value="1"/>
</dbReference>
<dbReference type="CDD" id="cd00067">
    <property type="entry name" value="GAL4"/>
    <property type="match status" value="1"/>
</dbReference>
<dbReference type="SUPFAM" id="SSF57701">
    <property type="entry name" value="Zn2/Cys6 DNA-binding domain"/>
    <property type="match status" value="1"/>
</dbReference>
<dbReference type="SMART" id="SM00066">
    <property type="entry name" value="GAL4"/>
    <property type="match status" value="1"/>
</dbReference>
<feature type="compositionally biased region" description="Basic residues" evidence="8">
    <location>
        <begin position="840"/>
        <end position="854"/>
    </location>
</feature>
<name>A0A4P7MY00_PYROR</name>
<dbReference type="GO" id="GO:0008270">
    <property type="term" value="F:zinc ion binding"/>
    <property type="evidence" value="ECO:0007669"/>
    <property type="project" value="InterPro"/>
</dbReference>
<feature type="compositionally biased region" description="Low complexity" evidence="8">
    <location>
        <begin position="827"/>
        <end position="837"/>
    </location>
</feature>
<evidence type="ECO:0000256" key="6">
    <source>
        <dbReference type="ARBA" id="ARBA00023163"/>
    </source>
</evidence>
<organism evidence="10 11">
    <name type="scientific">Pyricularia oryzae</name>
    <name type="common">Rice blast fungus</name>
    <name type="synonym">Magnaporthe oryzae</name>
    <dbReference type="NCBI Taxonomy" id="318829"/>
    <lineage>
        <taxon>Eukaryota</taxon>
        <taxon>Fungi</taxon>
        <taxon>Dikarya</taxon>
        <taxon>Ascomycota</taxon>
        <taxon>Pezizomycotina</taxon>
        <taxon>Sordariomycetes</taxon>
        <taxon>Sordariomycetidae</taxon>
        <taxon>Magnaporthales</taxon>
        <taxon>Pyriculariaceae</taxon>
        <taxon>Pyricularia</taxon>
    </lineage>
</organism>
<dbReference type="Proteomes" id="UP000294847">
    <property type="component" value="Chromosome 1"/>
</dbReference>
<dbReference type="GO" id="GO:0005634">
    <property type="term" value="C:nucleus"/>
    <property type="evidence" value="ECO:0007669"/>
    <property type="project" value="UniProtKB-SubCell"/>
</dbReference>
<feature type="domain" description="Zn(2)-C6 fungal-type" evidence="9">
    <location>
        <begin position="217"/>
        <end position="249"/>
    </location>
</feature>
<dbReference type="Gene3D" id="4.10.240.10">
    <property type="entry name" value="Zn(2)-C6 fungal-type DNA-binding domain"/>
    <property type="match status" value="1"/>
</dbReference>
<dbReference type="InterPro" id="IPR052202">
    <property type="entry name" value="Yeast_MetPath_Reg"/>
</dbReference>
<evidence type="ECO:0000256" key="2">
    <source>
        <dbReference type="ARBA" id="ARBA00022723"/>
    </source>
</evidence>
<keyword evidence="6" id="KW-0804">Transcription</keyword>